<dbReference type="GO" id="GO:0016787">
    <property type="term" value="F:hydrolase activity"/>
    <property type="evidence" value="ECO:0007669"/>
    <property type="project" value="UniProtKB-KW"/>
</dbReference>
<gene>
    <name evidence="2" type="ORF">G1H19_07185</name>
</gene>
<dbReference type="Pfam" id="PF04203">
    <property type="entry name" value="Sortase"/>
    <property type="match status" value="1"/>
</dbReference>
<dbReference type="InterPro" id="IPR042001">
    <property type="entry name" value="Sortase_F"/>
</dbReference>
<dbReference type="EMBL" id="JAAGWK010000009">
    <property type="protein sequence ID" value="NEL53785.1"/>
    <property type="molecule type" value="Genomic_DNA"/>
</dbReference>
<evidence type="ECO:0000256" key="1">
    <source>
        <dbReference type="ARBA" id="ARBA00022801"/>
    </source>
</evidence>
<dbReference type="Gene3D" id="2.40.260.10">
    <property type="entry name" value="Sortase"/>
    <property type="match status" value="1"/>
</dbReference>
<protein>
    <submittedName>
        <fullName evidence="2">Class F sortase</fullName>
    </submittedName>
</protein>
<evidence type="ECO:0000313" key="2">
    <source>
        <dbReference type="EMBL" id="NEL53785.1"/>
    </source>
</evidence>
<organism evidence="2 3">
    <name type="scientific">Goekera deserti</name>
    <dbReference type="NCBI Taxonomy" id="2497753"/>
    <lineage>
        <taxon>Bacteria</taxon>
        <taxon>Bacillati</taxon>
        <taxon>Actinomycetota</taxon>
        <taxon>Actinomycetes</taxon>
        <taxon>Geodermatophilales</taxon>
        <taxon>Geodermatophilaceae</taxon>
        <taxon>Goekera</taxon>
    </lineage>
</organism>
<keyword evidence="3" id="KW-1185">Reference proteome</keyword>
<dbReference type="InterPro" id="IPR023365">
    <property type="entry name" value="Sortase_dom-sf"/>
</dbReference>
<proteinExistence type="predicted"/>
<sequence>MPSWLLPSGAALSVGLLAGALLFGGSDATPTGRTAPTAAPTDAAGNPVPEVVTSLSRAEPVQVELPTLGVTSSLVDLGLNEDGTLEVPVDYSKAGWFTGGNFPGDPQGPPALIAGHVDDFTGPAVFFRLRELAVGDEVEVVRADNTVAVFVVSDMDQYAKSAFPADEVYAPVADSEIVLITCTGSFDSAARSYDDNLVVRATLDMDRSLEESSARVAAGLTAPAADLPNV</sequence>
<dbReference type="InterPro" id="IPR005754">
    <property type="entry name" value="Sortase"/>
</dbReference>
<name>A0A7K3WBD6_9ACTN</name>
<dbReference type="SUPFAM" id="SSF63817">
    <property type="entry name" value="Sortase"/>
    <property type="match status" value="1"/>
</dbReference>
<dbReference type="Proteomes" id="UP000470470">
    <property type="component" value="Unassembled WGS sequence"/>
</dbReference>
<keyword evidence="1" id="KW-0378">Hydrolase</keyword>
<accession>A0A7K3WBD6</accession>
<dbReference type="CDD" id="cd05829">
    <property type="entry name" value="Sortase_F"/>
    <property type="match status" value="1"/>
</dbReference>
<evidence type="ECO:0000313" key="3">
    <source>
        <dbReference type="Proteomes" id="UP000470470"/>
    </source>
</evidence>
<dbReference type="AlphaFoldDB" id="A0A7K3WBD6"/>
<reference evidence="2 3" key="1">
    <citation type="submission" date="2020-02" db="EMBL/GenBank/DDBJ databases">
        <title>The whole genome sequence of CPCC 205119.</title>
        <authorList>
            <person name="Jiang Z."/>
        </authorList>
    </citation>
    <scope>NUCLEOTIDE SEQUENCE [LARGE SCALE GENOMIC DNA]</scope>
    <source>
        <strain evidence="2 3">CPCC 205119</strain>
    </source>
</reference>
<comment type="caution">
    <text evidence="2">The sequence shown here is derived from an EMBL/GenBank/DDBJ whole genome shotgun (WGS) entry which is preliminary data.</text>
</comment>